<protein>
    <submittedName>
        <fullName evidence="1">Uncharacterized protein</fullName>
    </submittedName>
</protein>
<proteinExistence type="predicted"/>
<dbReference type="AlphaFoldDB" id="K2IFH9"/>
<dbReference type="STRING" id="1208323.B30_17170"/>
<sequence length="29" mass="3324">MTNPIYPPSDDFAANALISKEKYTDMYAR</sequence>
<feature type="non-terminal residue" evidence="1">
    <location>
        <position position="29"/>
    </location>
</feature>
<dbReference type="EMBL" id="AMRK01000012">
    <property type="protein sequence ID" value="EKE68771.1"/>
    <property type="molecule type" value="Genomic_DNA"/>
</dbReference>
<gene>
    <name evidence="1" type="ORF">B30_17170</name>
</gene>
<evidence type="ECO:0000313" key="1">
    <source>
        <dbReference type="EMBL" id="EKE68771.1"/>
    </source>
</evidence>
<reference evidence="1 2" key="1">
    <citation type="submission" date="2012-09" db="EMBL/GenBank/DDBJ databases">
        <title>Celeribacter baekdonensis B30 Genome Sequencing.</title>
        <authorList>
            <person name="Wang W."/>
        </authorList>
    </citation>
    <scope>NUCLEOTIDE SEQUENCE [LARGE SCALE GENOMIC DNA]</scope>
    <source>
        <strain evidence="1 2">B30</strain>
    </source>
</reference>
<evidence type="ECO:0000313" key="2">
    <source>
        <dbReference type="Proteomes" id="UP000006762"/>
    </source>
</evidence>
<organism evidence="1 2">
    <name type="scientific">Celeribacter baekdonensis B30</name>
    <dbReference type="NCBI Taxonomy" id="1208323"/>
    <lineage>
        <taxon>Bacteria</taxon>
        <taxon>Pseudomonadati</taxon>
        <taxon>Pseudomonadota</taxon>
        <taxon>Alphaproteobacteria</taxon>
        <taxon>Rhodobacterales</taxon>
        <taxon>Roseobacteraceae</taxon>
        <taxon>Celeribacter</taxon>
    </lineage>
</organism>
<accession>K2IFH9</accession>
<name>K2IFH9_9RHOB</name>
<comment type="caution">
    <text evidence="1">The sequence shown here is derived from an EMBL/GenBank/DDBJ whole genome shotgun (WGS) entry which is preliminary data.</text>
</comment>
<keyword evidence="2" id="KW-1185">Reference proteome</keyword>
<dbReference type="Proteomes" id="UP000006762">
    <property type="component" value="Unassembled WGS sequence"/>
</dbReference>